<evidence type="ECO:0000256" key="5">
    <source>
        <dbReference type="ARBA" id="ARBA00023157"/>
    </source>
</evidence>
<comment type="caution">
    <text evidence="7">The sequence shown here is derived from an EMBL/GenBank/DDBJ whole genome shotgun (WGS) entry which is preliminary data.</text>
</comment>
<sequence length="174" mass="18138">MAPWSSLLNSLQGYYRQLGNGLPMRLAAIAVVSLTSISAVEAGYCTETQFQSMSSNSHVGECTEDAGFAIISKLTANQIKKICASSACIALWRDVQALGSGDCTFPGQGISLQTDILNPVWAECGAARAPAILSTSSSTATETESGKNSLINSSPASRISIAHVSLIALLLLIL</sequence>
<organism evidence="7 8">
    <name type="scientific">Phytophthora fragariaefolia</name>
    <dbReference type="NCBI Taxonomy" id="1490495"/>
    <lineage>
        <taxon>Eukaryota</taxon>
        <taxon>Sar</taxon>
        <taxon>Stramenopiles</taxon>
        <taxon>Oomycota</taxon>
        <taxon>Peronosporomycetes</taxon>
        <taxon>Peronosporales</taxon>
        <taxon>Peronosporaceae</taxon>
        <taxon>Phytophthora</taxon>
    </lineage>
</organism>
<evidence type="ECO:0000256" key="3">
    <source>
        <dbReference type="ARBA" id="ARBA00022525"/>
    </source>
</evidence>
<comment type="function">
    <text evidence="6">Induces local and distal defense responses (incompatible hypersensitive reaction) in plants from the solanaceae and cruciferae families. Elicits leaf necrosis and causes the accumulation of pathogenesis-related proteins. Might interact with the lipidic molecules of the plasma membrane.</text>
</comment>
<keyword evidence="5 6" id="KW-1015">Disulfide bond</keyword>
<dbReference type="SMART" id="SM01187">
    <property type="entry name" value="Elicitin"/>
    <property type="match status" value="1"/>
</dbReference>
<evidence type="ECO:0000313" key="7">
    <source>
        <dbReference type="EMBL" id="GMF22266.1"/>
    </source>
</evidence>
<evidence type="ECO:0000256" key="1">
    <source>
        <dbReference type="ARBA" id="ARBA00004613"/>
    </source>
</evidence>
<dbReference type="OrthoDB" id="115263at2759"/>
<dbReference type="InterPro" id="IPR036470">
    <property type="entry name" value="Elicitin_sf"/>
</dbReference>
<name>A0A9W6TX93_9STRA</name>
<accession>A0A9W6TX93</accession>
<dbReference type="Proteomes" id="UP001165121">
    <property type="component" value="Unassembled WGS sequence"/>
</dbReference>
<dbReference type="GO" id="GO:0052040">
    <property type="term" value="P:symbiont-mediated perturbation of host programmed cell death"/>
    <property type="evidence" value="ECO:0007669"/>
    <property type="project" value="UniProtKB-UniRule"/>
</dbReference>
<evidence type="ECO:0000313" key="8">
    <source>
        <dbReference type="Proteomes" id="UP001165121"/>
    </source>
</evidence>
<reference evidence="7" key="1">
    <citation type="submission" date="2023-04" db="EMBL/GenBank/DDBJ databases">
        <title>Phytophthora fragariaefolia NBRC 109709.</title>
        <authorList>
            <person name="Ichikawa N."/>
            <person name="Sato H."/>
            <person name="Tonouchi N."/>
        </authorList>
    </citation>
    <scope>NUCLEOTIDE SEQUENCE</scope>
    <source>
        <strain evidence="7">NBRC 109709</strain>
    </source>
</reference>
<comment type="similarity">
    <text evidence="2 6">Belongs to the elicitin family.</text>
</comment>
<gene>
    <name evidence="7" type="ORF">Pfra01_000323000</name>
</gene>
<dbReference type="EMBL" id="BSXT01000247">
    <property type="protein sequence ID" value="GMF22266.1"/>
    <property type="molecule type" value="Genomic_DNA"/>
</dbReference>
<dbReference type="GO" id="GO:0005576">
    <property type="term" value="C:extracellular region"/>
    <property type="evidence" value="ECO:0007669"/>
    <property type="project" value="UniProtKB-SubCell"/>
</dbReference>
<keyword evidence="3 6" id="KW-0964">Secreted</keyword>
<dbReference type="SUPFAM" id="SSF48647">
    <property type="entry name" value="Fungal elicitin"/>
    <property type="match status" value="1"/>
</dbReference>
<comment type="subcellular location">
    <subcellularLocation>
        <location evidence="1 6">Secreted</location>
    </subcellularLocation>
</comment>
<dbReference type="InterPro" id="IPR002200">
    <property type="entry name" value="Elicitin"/>
</dbReference>
<dbReference type="Gene3D" id="1.10.239.10">
    <property type="entry name" value="Elicitin domain"/>
    <property type="match status" value="1"/>
</dbReference>
<keyword evidence="4 6" id="KW-0928">Hypersensitive response elicitation</keyword>
<evidence type="ECO:0000256" key="4">
    <source>
        <dbReference type="ARBA" id="ARBA00022978"/>
    </source>
</evidence>
<protein>
    <recommendedName>
        <fullName evidence="6">Elicitin</fullName>
    </recommendedName>
</protein>
<keyword evidence="8" id="KW-1185">Reference proteome</keyword>
<proteinExistence type="inferred from homology"/>
<dbReference type="Pfam" id="PF00964">
    <property type="entry name" value="Elicitin"/>
    <property type="match status" value="1"/>
</dbReference>
<dbReference type="AlphaFoldDB" id="A0A9W6TX93"/>
<evidence type="ECO:0000256" key="6">
    <source>
        <dbReference type="RuleBase" id="RU368111"/>
    </source>
</evidence>
<evidence type="ECO:0000256" key="2">
    <source>
        <dbReference type="ARBA" id="ARBA00009544"/>
    </source>
</evidence>